<dbReference type="FunCoup" id="A0A0J6X1B7">
    <property type="interactions" value="78"/>
</dbReference>
<dbReference type="PROSITE" id="PS50983">
    <property type="entry name" value="FE_B12_PBP"/>
    <property type="match status" value="1"/>
</dbReference>
<feature type="signal peptide" evidence="2">
    <location>
        <begin position="1"/>
        <end position="33"/>
    </location>
</feature>
<dbReference type="InParanoid" id="A0A0J6X1B7"/>
<dbReference type="SUPFAM" id="SSF53807">
    <property type="entry name" value="Helical backbone' metal receptor"/>
    <property type="match status" value="1"/>
</dbReference>
<dbReference type="InterPro" id="IPR050902">
    <property type="entry name" value="ABC_Transporter_SBP"/>
</dbReference>
<evidence type="ECO:0000256" key="2">
    <source>
        <dbReference type="SAM" id="SignalP"/>
    </source>
</evidence>
<proteinExistence type="inferred from homology"/>
<dbReference type="PATRIC" id="fig|1122219.3.peg.41"/>
<dbReference type="EMBL" id="LEKT01000001">
    <property type="protein sequence ID" value="KMO87937.1"/>
    <property type="molecule type" value="Genomic_DNA"/>
</dbReference>
<feature type="chain" id="PRO_5005284568" evidence="2">
    <location>
        <begin position="34"/>
        <end position="329"/>
    </location>
</feature>
<evidence type="ECO:0000313" key="5">
    <source>
        <dbReference type="Proteomes" id="UP000036503"/>
    </source>
</evidence>
<keyword evidence="2" id="KW-0732">Signal</keyword>
<organism evidence="4 5">
    <name type="scientific">Megasphaera cerevisiae DSM 20462</name>
    <dbReference type="NCBI Taxonomy" id="1122219"/>
    <lineage>
        <taxon>Bacteria</taxon>
        <taxon>Bacillati</taxon>
        <taxon>Bacillota</taxon>
        <taxon>Negativicutes</taxon>
        <taxon>Veillonellales</taxon>
        <taxon>Veillonellaceae</taxon>
        <taxon>Megasphaera</taxon>
    </lineage>
</organism>
<dbReference type="STRING" id="39029.BSR42_02705"/>
<evidence type="ECO:0000313" key="4">
    <source>
        <dbReference type="EMBL" id="KMO87937.1"/>
    </source>
</evidence>
<dbReference type="Pfam" id="PF01497">
    <property type="entry name" value="Peripla_BP_2"/>
    <property type="match status" value="1"/>
</dbReference>
<accession>A0A0J6X1B7</accession>
<dbReference type="GO" id="GO:0071281">
    <property type="term" value="P:cellular response to iron ion"/>
    <property type="evidence" value="ECO:0007669"/>
    <property type="project" value="TreeGrafter"/>
</dbReference>
<dbReference type="PANTHER" id="PTHR30535:SF34">
    <property type="entry name" value="MOLYBDATE-BINDING PROTEIN MOLA"/>
    <property type="match status" value="1"/>
</dbReference>
<evidence type="ECO:0000259" key="3">
    <source>
        <dbReference type="PROSITE" id="PS50983"/>
    </source>
</evidence>
<comment type="caution">
    <text evidence="4">The sequence shown here is derived from an EMBL/GenBank/DDBJ whole genome shotgun (WGS) entry which is preliminary data.</text>
</comment>
<dbReference type="Gene3D" id="3.40.50.1980">
    <property type="entry name" value="Nitrogenase molybdenum iron protein domain"/>
    <property type="match status" value="2"/>
</dbReference>
<feature type="domain" description="Fe/B12 periplasmic-binding" evidence="3">
    <location>
        <begin position="65"/>
        <end position="327"/>
    </location>
</feature>
<dbReference type="AlphaFoldDB" id="A0A0J6X1B7"/>
<reference evidence="4 5" key="1">
    <citation type="submission" date="2015-06" db="EMBL/GenBank/DDBJ databases">
        <title>Draft genome sequence of beer spoilage bacterium Megasphaera cerevisiae type strain 20462.</title>
        <authorList>
            <person name="Kutumbaka K."/>
            <person name="Pasmowitz J."/>
            <person name="Mategko J."/>
            <person name="Reyes D."/>
            <person name="Friedrich A."/>
            <person name="Han S."/>
            <person name="Martens-Habbena W."/>
            <person name="Neal-McKinney J."/>
            <person name="Janagama H.K."/>
            <person name="Nadala C."/>
            <person name="Samadpour M."/>
        </authorList>
    </citation>
    <scope>NUCLEOTIDE SEQUENCE [LARGE SCALE GENOMIC DNA]</scope>
    <source>
        <strain evidence="4 5">DSM 20462</strain>
    </source>
</reference>
<sequence length="329" mass="35707">MRELTMVKRWIKGMTVFLCAATLFIGGCTPQNAATAGSRGTGSGNYAVITDDAGRTVTLKDKPQRVVVLSTSLLNFVAAVDGNLAGRATVKSEVASIPEKYQTVPDVGPVYNVSTEKIIELKPDLVIASEIQHKELIPILEQNNIPVLALRTKTYDDVKRNLEVIGKVYGKEDTAKAKQAEMDAAIAAITDKLPHEHKKIAIIHATPSSVTVELPNSLAGDIAQLLHLDNVAAGAGTVQGDAEKIPYSMEALVEKNPDVIFFTSMGPSEKIQKRIKQDVESSPAWSSLKAVEEGSVYVLPENYFLLNPGLDYPKAVDYMARLVYPEVFQ</sequence>
<dbReference type="PROSITE" id="PS51257">
    <property type="entry name" value="PROKAR_LIPOPROTEIN"/>
    <property type="match status" value="1"/>
</dbReference>
<evidence type="ECO:0000256" key="1">
    <source>
        <dbReference type="ARBA" id="ARBA00008814"/>
    </source>
</evidence>
<dbReference type="PANTHER" id="PTHR30535">
    <property type="entry name" value="VITAMIN B12-BINDING PROTEIN"/>
    <property type="match status" value="1"/>
</dbReference>
<name>A0A0J6X1B7_9FIRM</name>
<protein>
    <submittedName>
        <fullName evidence="4">ABC transporter substrate-binding protein</fullName>
    </submittedName>
</protein>
<dbReference type="InterPro" id="IPR002491">
    <property type="entry name" value="ABC_transptr_periplasmic_BD"/>
</dbReference>
<comment type="similarity">
    <text evidence="1">Belongs to the bacterial solute-binding protein 8 family.</text>
</comment>
<keyword evidence="5" id="KW-1185">Reference proteome</keyword>
<gene>
    <name evidence="4" type="ORF">AB840_00185</name>
</gene>
<dbReference type="Proteomes" id="UP000036503">
    <property type="component" value="Unassembled WGS sequence"/>
</dbReference>